<dbReference type="InterPro" id="IPR002401">
    <property type="entry name" value="Cyt_P450_E_grp-I"/>
</dbReference>
<dbReference type="GO" id="GO:0016705">
    <property type="term" value="F:oxidoreductase activity, acting on paired donors, with incorporation or reduction of molecular oxygen"/>
    <property type="evidence" value="ECO:0007669"/>
    <property type="project" value="InterPro"/>
</dbReference>
<dbReference type="InterPro" id="IPR036396">
    <property type="entry name" value="Cyt_P450_sf"/>
</dbReference>
<keyword evidence="7 9" id="KW-0503">Monooxygenase</keyword>
<dbReference type="GO" id="GO:0020037">
    <property type="term" value="F:heme binding"/>
    <property type="evidence" value="ECO:0007669"/>
    <property type="project" value="InterPro"/>
</dbReference>
<dbReference type="GO" id="GO:0004497">
    <property type="term" value="F:monooxygenase activity"/>
    <property type="evidence" value="ECO:0007669"/>
    <property type="project" value="UniProtKB-KW"/>
</dbReference>
<dbReference type="STRING" id="1156394.T0R2Q4"/>
<dbReference type="Gene3D" id="1.10.630.10">
    <property type="entry name" value="Cytochrome P450"/>
    <property type="match status" value="1"/>
</dbReference>
<keyword evidence="6 8" id="KW-0408">Iron</keyword>
<protein>
    <recommendedName>
        <fullName evidence="12">Cytochrome P450</fullName>
    </recommendedName>
</protein>
<evidence type="ECO:0000256" key="5">
    <source>
        <dbReference type="ARBA" id="ARBA00023002"/>
    </source>
</evidence>
<proteinExistence type="inferred from homology"/>
<dbReference type="InterPro" id="IPR050479">
    <property type="entry name" value="CYP11_CYP27_families"/>
</dbReference>
<dbReference type="OrthoDB" id="6480556at2759"/>
<dbReference type="RefSeq" id="XP_008620303.1">
    <property type="nucleotide sequence ID" value="XM_008622081.1"/>
</dbReference>
<dbReference type="CDD" id="cd11054">
    <property type="entry name" value="CYP24A1-like"/>
    <property type="match status" value="1"/>
</dbReference>
<gene>
    <name evidence="10" type="ORF">SDRG_15895</name>
</gene>
<dbReference type="SUPFAM" id="SSF48264">
    <property type="entry name" value="Cytochrome P450"/>
    <property type="match status" value="1"/>
</dbReference>
<evidence type="ECO:0000256" key="1">
    <source>
        <dbReference type="ARBA" id="ARBA00001971"/>
    </source>
</evidence>
<keyword evidence="3 8" id="KW-0349">Heme</keyword>
<dbReference type="Pfam" id="PF00067">
    <property type="entry name" value="p450"/>
    <property type="match status" value="1"/>
</dbReference>
<dbReference type="OMA" id="MSWTLYH"/>
<dbReference type="AlphaFoldDB" id="T0R2Q4"/>
<evidence type="ECO:0000256" key="4">
    <source>
        <dbReference type="ARBA" id="ARBA00022723"/>
    </source>
</evidence>
<dbReference type="GeneID" id="19956622"/>
<feature type="binding site" description="axial binding residue" evidence="8">
    <location>
        <position position="434"/>
    </location>
    <ligand>
        <name>heme</name>
        <dbReference type="ChEBI" id="CHEBI:30413"/>
    </ligand>
    <ligandPart>
        <name>Fe</name>
        <dbReference type="ChEBI" id="CHEBI:18248"/>
    </ligandPart>
</feature>
<evidence type="ECO:0000313" key="10">
    <source>
        <dbReference type="EMBL" id="EQC26308.1"/>
    </source>
</evidence>
<keyword evidence="11" id="KW-1185">Reference proteome</keyword>
<dbReference type="GO" id="GO:0005506">
    <property type="term" value="F:iron ion binding"/>
    <property type="evidence" value="ECO:0007669"/>
    <property type="project" value="InterPro"/>
</dbReference>
<dbReference type="EMBL" id="JH767235">
    <property type="protein sequence ID" value="EQC26308.1"/>
    <property type="molecule type" value="Genomic_DNA"/>
</dbReference>
<organism evidence="10 11">
    <name type="scientific">Saprolegnia diclina (strain VS20)</name>
    <dbReference type="NCBI Taxonomy" id="1156394"/>
    <lineage>
        <taxon>Eukaryota</taxon>
        <taxon>Sar</taxon>
        <taxon>Stramenopiles</taxon>
        <taxon>Oomycota</taxon>
        <taxon>Saprolegniomycetes</taxon>
        <taxon>Saprolegniales</taxon>
        <taxon>Saprolegniaceae</taxon>
        <taxon>Saprolegnia</taxon>
    </lineage>
</organism>
<evidence type="ECO:0008006" key="12">
    <source>
        <dbReference type="Google" id="ProtNLM"/>
    </source>
</evidence>
<keyword evidence="4 8" id="KW-0479">Metal-binding</keyword>
<dbReference type="PRINTS" id="PR00385">
    <property type="entry name" value="P450"/>
</dbReference>
<comment type="similarity">
    <text evidence="2 9">Belongs to the cytochrome P450 family.</text>
</comment>
<dbReference type="PROSITE" id="PS00086">
    <property type="entry name" value="CYTOCHROME_P450"/>
    <property type="match status" value="1"/>
</dbReference>
<evidence type="ECO:0000256" key="7">
    <source>
        <dbReference type="ARBA" id="ARBA00023033"/>
    </source>
</evidence>
<evidence type="ECO:0000256" key="8">
    <source>
        <dbReference type="PIRSR" id="PIRSR602401-1"/>
    </source>
</evidence>
<dbReference type="PANTHER" id="PTHR24279">
    <property type="entry name" value="CYTOCHROME P450"/>
    <property type="match status" value="1"/>
</dbReference>
<dbReference type="InterPro" id="IPR001128">
    <property type="entry name" value="Cyt_P450"/>
</dbReference>
<evidence type="ECO:0000256" key="2">
    <source>
        <dbReference type="ARBA" id="ARBA00010617"/>
    </source>
</evidence>
<dbReference type="InParanoid" id="T0R2Q4"/>
<dbReference type="eggNOG" id="KOG0159">
    <property type="taxonomic scope" value="Eukaryota"/>
</dbReference>
<evidence type="ECO:0000256" key="3">
    <source>
        <dbReference type="ARBA" id="ARBA00022617"/>
    </source>
</evidence>
<comment type="cofactor">
    <cofactor evidence="1 8">
        <name>heme</name>
        <dbReference type="ChEBI" id="CHEBI:30413"/>
    </cofactor>
</comment>
<evidence type="ECO:0000313" key="11">
    <source>
        <dbReference type="Proteomes" id="UP000030762"/>
    </source>
</evidence>
<sequence>MLRLKSTLAAQPPSLPVAPESGLWPLRSSFAFFAKDDGFRLRHERFDTLHKLLGPIYKIRFLPLQKYMVTIADPAAVAQIYWHKGPMPQRRVNPTWKVHRDARQWPIGSVNTNEFAEWKRFRRSLSAHVLQAHNVAAWLPRLDDVAQDIVARIRSQAVTDNSVPMTRVTQAYALEAASALVFGRRMGCVSRDHLTPIDAEAQAFIGAVDGFAAMTQVLGRVPPFVPHWAYRFLPSYQAFAAHSDVIFALGETRMRQKMASTEETDPDLLSMFLARPELDERDAIAQAVDVLLASVDTTTNALLWTLYLLASSPNGRAMQETIRDEANAALGGNASFDDAALEKVSYVRAVVKEALRLYPVANPNQRYLTSDLTLLGHKIPAGTSVLVATYTMSRDPNVFENPTAFVPERWMNKASNRQAAAYSTLPFGMGARSCVGRRLAETEMYLLLSHLLRTMEVSWIATEAHPKAVIHLLMTPETELTLRFQPW</sequence>
<keyword evidence="5 9" id="KW-0560">Oxidoreductase</keyword>
<evidence type="ECO:0000256" key="6">
    <source>
        <dbReference type="ARBA" id="ARBA00023004"/>
    </source>
</evidence>
<dbReference type="PRINTS" id="PR00463">
    <property type="entry name" value="EP450I"/>
</dbReference>
<evidence type="ECO:0000256" key="9">
    <source>
        <dbReference type="RuleBase" id="RU000461"/>
    </source>
</evidence>
<dbReference type="VEuPathDB" id="FungiDB:SDRG_15895"/>
<dbReference type="PANTHER" id="PTHR24279:SF120">
    <property type="entry name" value="CYTOCHROME P450"/>
    <property type="match status" value="1"/>
</dbReference>
<accession>T0R2Q4</accession>
<name>T0R2Q4_SAPDV</name>
<dbReference type="Proteomes" id="UP000030762">
    <property type="component" value="Unassembled WGS sequence"/>
</dbReference>
<reference evidence="10 11" key="1">
    <citation type="submission" date="2012-04" db="EMBL/GenBank/DDBJ databases">
        <title>The Genome Sequence of Saprolegnia declina VS20.</title>
        <authorList>
            <consortium name="The Broad Institute Genome Sequencing Platform"/>
            <person name="Russ C."/>
            <person name="Nusbaum C."/>
            <person name="Tyler B."/>
            <person name="van West P."/>
            <person name="Dieguez-Uribeondo J."/>
            <person name="de Bruijn I."/>
            <person name="Tripathy S."/>
            <person name="Jiang R."/>
            <person name="Young S.K."/>
            <person name="Zeng Q."/>
            <person name="Gargeya S."/>
            <person name="Fitzgerald M."/>
            <person name="Haas B."/>
            <person name="Abouelleil A."/>
            <person name="Alvarado L."/>
            <person name="Arachchi H.M."/>
            <person name="Berlin A."/>
            <person name="Chapman S.B."/>
            <person name="Goldberg J."/>
            <person name="Griggs A."/>
            <person name="Gujja S."/>
            <person name="Hansen M."/>
            <person name="Howarth C."/>
            <person name="Imamovic A."/>
            <person name="Larimer J."/>
            <person name="McCowen C."/>
            <person name="Montmayeur A."/>
            <person name="Murphy C."/>
            <person name="Neiman D."/>
            <person name="Pearson M."/>
            <person name="Priest M."/>
            <person name="Roberts A."/>
            <person name="Saif S."/>
            <person name="Shea T."/>
            <person name="Sisk P."/>
            <person name="Sykes S."/>
            <person name="Wortman J."/>
            <person name="Nusbaum C."/>
            <person name="Birren B."/>
        </authorList>
    </citation>
    <scope>NUCLEOTIDE SEQUENCE [LARGE SCALE GENOMIC DNA]</scope>
    <source>
        <strain evidence="10 11">VS20</strain>
    </source>
</reference>
<dbReference type="InterPro" id="IPR017972">
    <property type="entry name" value="Cyt_P450_CS"/>
</dbReference>